<dbReference type="InterPro" id="IPR029058">
    <property type="entry name" value="AB_hydrolase_fold"/>
</dbReference>
<keyword evidence="5" id="KW-1185">Reference proteome</keyword>
<dbReference type="Proteomes" id="UP000305778">
    <property type="component" value="Unassembled WGS sequence"/>
</dbReference>
<evidence type="ECO:0000313" key="5">
    <source>
        <dbReference type="Proteomes" id="UP000305778"/>
    </source>
</evidence>
<dbReference type="AlphaFoldDB" id="A0A4U0S1U3"/>
<reference evidence="4 5" key="1">
    <citation type="submission" date="2019-04" db="EMBL/GenBank/DDBJ databases">
        <title>Streptomyces oryziradicis sp. nov., a novel actinomycete isolated from rhizosphere soil of rice (Oryza sativa L.).</title>
        <authorList>
            <person name="Li C."/>
        </authorList>
    </citation>
    <scope>NUCLEOTIDE SEQUENCE [LARGE SCALE GENOMIC DNA]</scope>
    <source>
        <strain evidence="4 5">NEAU-C40</strain>
    </source>
</reference>
<dbReference type="GO" id="GO:0022857">
    <property type="term" value="F:transmembrane transporter activity"/>
    <property type="evidence" value="ECO:0007669"/>
    <property type="project" value="InterPro"/>
</dbReference>
<evidence type="ECO:0000256" key="1">
    <source>
        <dbReference type="ARBA" id="ARBA00022801"/>
    </source>
</evidence>
<evidence type="ECO:0000259" key="3">
    <source>
        <dbReference type="Pfam" id="PF07859"/>
    </source>
</evidence>
<dbReference type="Pfam" id="PF07690">
    <property type="entry name" value="MFS_1"/>
    <property type="match status" value="1"/>
</dbReference>
<feature type="domain" description="Alpha/beta hydrolase fold-3" evidence="3">
    <location>
        <begin position="12"/>
        <end position="151"/>
    </location>
</feature>
<sequence>MITVPQTEPHPYRIAPEHPDPAPIEDCYAGLVWVAKNAADLAIAPERLMVVGGSAGGGLAAGCALLARDRDFPRLSHQILVCPMFDDRFETHSSRMLDNGEGIWDRHNILFGWTALLGDRRGGPDVSAYAAPARAEDLAGLPRTYIDVGSSGLLGLRRVPGRPSAPRRLPLHPPLTKPPHVFARPIAHLPCDRPPHALPGVLVPHPPVTSRHPAKAAVPGTPSDWAPTTATIALLSSLGVLIVGQMYTVLALLHHMALSLKTTPEQVTWTATAFGFAYAAGFLIAGPLTDRYGPRAVMAAGLVAACSSAPAWDHNWPAPHRPGLRHHPARRRGLVLGAVLALPALRHQHPE</sequence>
<dbReference type="SUPFAM" id="SSF53474">
    <property type="entry name" value="alpha/beta-Hydrolases"/>
    <property type="match status" value="1"/>
</dbReference>
<accession>A0A4U0S1U3</accession>
<dbReference type="Gene3D" id="1.20.1720.10">
    <property type="entry name" value="Multidrug resistance protein D"/>
    <property type="match status" value="1"/>
</dbReference>
<feature type="transmembrane region" description="Helical" evidence="2">
    <location>
        <begin position="232"/>
        <end position="255"/>
    </location>
</feature>
<evidence type="ECO:0000313" key="4">
    <source>
        <dbReference type="EMBL" id="TKA02113.1"/>
    </source>
</evidence>
<keyword evidence="2" id="KW-0812">Transmembrane</keyword>
<dbReference type="InterPro" id="IPR011701">
    <property type="entry name" value="MFS"/>
</dbReference>
<dbReference type="OrthoDB" id="128186at2"/>
<keyword evidence="1" id="KW-0378">Hydrolase</keyword>
<gene>
    <name evidence="4" type="ORF">FCI23_38860</name>
</gene>
<proteinExistence type="predicted"/>
<dbReference type="Pfam" id="PF07859">
    <property type="entry name" value="Abhydrolase_3"/>
    <property type="match status" value="1"/>
</dbReference>
<dbReference type="InterPro" id="IPR036259">
    <property type="entry name" value="MFS_trans_sf"/>
</dbReference>
<dbReference type="PANTHER" id="PTHR48081">
    <property type="entry name" value="AB HYDROLASE SUPERFAMILY PROTEIN C4A8.06C"/>
    <property type="match status" value="1"/>
</dbReference>
<dbReference type="GO" id="GO:0016787">
    <property type="term" value="F:hydrolase activity"/>
    <property type="evidence" value="ECO:0007669"/>
    <property type="project" value="UniProtKB-KW"/>
</dbReference>
<keyword evidence="2" id="KW-0472">Membrane</keyword>
<keyword evidence="2" id="KW-1133">Transmembrane helix</keyword>
<dbReference type="SUPFAM" id="SSF103473">
    <property type="entry name" value="MFS general substrate transporter"/>
    <property type="match status" value="1"/>
</dbReference>
<dbReference type="EMBL" id="SUMC01000064">
    <property type="protein sequence ID" value="TKA02113.1"/>
    <property type="molecule type" value="Genomic_DNA"/>
</dbReference>
<comment type="caution">
    <text evidence="4">The sequence shown here is derived from an EMBL/GenBank/DDBJ whole genome shotgun (WGS) entry which is preliminary data.</text>
</comment>
<dbReference type="InterPro" id="IPR013094">
    <property type="entry name" value="AB_hydrolase_3"/>
</dbReference>
<protein>
    <submittedName>
        <fullName evidence="4">MFS transporter</fullName>
    </submittedName>
</protein>
<organism evidence="4 5">
    <name type="scientific">Actinacidiphila oryziradicis</name>
    <dbReference type="NCBI Taxonomy" id="2571141"/>
    <lineage>
        <taxon>Bacteria</taxon>
        <taxon>Bacillati</taxon>
        <taxon>Actinomycetota</taxon>
        <taxon>Actinomycetes</taxon>
        <taxon>Kitasatosporales</taxon>
        <taxon>Streptomycetaceae</taxon>
        <taxon>Actinacidiphila</taxon>
    </lineage>
</organism>
<evidence type="ECO:0000256" key="2">
    <source>
        <dbReference type="SAM" id="Phobius"/>
    </source>
</evidence>
<dbReference type="InterPro" id="IPR050300">
    <property type="entry name" value="GDXG_lipolytic_enzyme"/>
</dbReference>
<feature type="transmembrane region" description="Helical" evidence="2">
    <location>
        <begin position="267"/>
        <end position="286"/>
    </location>
</feature>
<dbReference type="PANTHER" id="PTHR48081:SF8">
    <property type="entry name" value="ALPHA_BETA HYDROLASE FOLD-3 DOMAIN-CONTAINING PROTEIN-RELATED"/>
    <property type="match status" value="1"/>
</dbReference>
<name>A0A4U0S1U3_9ACTN</name>
<dbReference type="Gene3D" id="3.40.50.1820">
    <property type="entry name" value="alpha/beta hydrolase"/>
    <property type="match status" value="1"/>
</dbReference>